<sequence>MKIAQVCPRYYPDIGGVETHVQEISERLVKRGFKVEVVCTDPSGILCRHEIINGVTVTRFRSFAPGEAYYIAPQMYFYLKGQSYDLVHAHSYHALPALFAALAKNGRRMVFTPHYHRSGHTLIRDVLHKPYRLIGSGIFGKADKVICVSGHERRKVIEDFNMPEGKVIVIPNGLDLEEFKNTGYGGKDGSRITLLYVGRLEEYKGVQHIINALPLLRDSRLEIIGQGPYEPGLRKLAEKLLVTERINWYKQMTREELLRHYASADVFIMLSRHEAYGITVAEALASGTPCIVAAGSALDEFVDGKRCLGIEAPVTTDKLVGAIRQLRESHIKDDMKIEKLPIHDWNDVTDKLIEVYRSIK</sequence>
<feature type="domain" description="Glycosyltransferase subfamily 4-like N-terminal" evidence="2">
    <location>
        <begin position="14"/>
        <end position="177"/>
    </location>
</feature>
<keyword evidence="4" id="KW-1185">Reference proteome</keyword>
<dbReference type="Pfam" id="PF13439">
    <property type="entry name" value="Glyco_transf_4"/>
    <property type="match status" value="1"/>
</dbReference>
<dbReference type="PANTHER" id="PTHR45947">
    <property type="entry name" value="SULFOQUINOVOSYL TRANSFERASE SQD2"/>
    <property type="match status" value="1"/>
</dbReference>
<dbReference type="InterPro" id="IPR001296">
    <property type="entry name" value="Glyco_trans_1"/>
</dbReference>
<evidence type="ECO:0000259" key="1">
    <source>
        <dbReference type="Pfam" id="PF00534"/>
    </source>
</evidence>
<accession>A0A284VUX4</accession>
<dbReference type="InterPro" id="IPR028098">
    <property type="entry name" value="Glyco_trans_4-like_N"/>
</dbReference>
<dbReference type="Proteomes" id="UP000218615">
    <property type="component" value="Unassembled WGS sequence"/>
</dbReference>
<gene>
    <name evidence="3" type="ORF">MNV_990038</name>
</gene>
<protein>
    <submittedName>
        <fullName evidence="3">N-acetylglucosaminyl-phosphatidylinositol biosynthetic protein Spt14</fullName>
    </submittedName>
</protein>
<dbReference type="PANTHER" id="PTHR45947:SF3">
    <property type="entry name" value="SULFOQUINOVOSYL TRANSFERASE SQD2"/>
    <property type="match status" value="1"/>
</dbReference>
<dbReference type="GO" id="GO:0016757">
    <property type="term" value="F:glycosyltransferase activity"/>
    <property type="evidence" value="ECO:0007669"/>
    <property type="project" value="InterPro"/>
</dbReference>
<evidence type="ECO:0000313" key="4">
    <source>
        <dbReference type="Proteomes" id="UP000218615"/>
    </source>
</evidence>
<dbReference type="Gene3D" id="3.40.50.2000">
    <property type="entry name" value="Glycogen Phosphorylase B"/>
    <property type="match status" value="2"/>
</dbReference>
<dbReference type="CDD" id="cd03801">
    <property type="entry name" value="GT4_PimA-like"/>
    <property type="match status" value="1"/>
</dbReference>
<feature type="domain" description="Glycosyl transferase family 1" evidence="1">
    <location>
        <begin position="186"/>
        <end position="330"/>
    </location>
</feature>
<evidence type="ECO:0000259" key="2">
    <source>
        <dbReference type="Pfam" id="PF13439"/>
    </source>
</evidence>
<dbReference type="InterPro" id="IPR050194">
    <property type="entry name" value="Glycosyltransferase_grp1"/>
</dbReference>
<dbReference type="EMBL" id="FZMP01000250">
    <property type="protein sequence ID" value="SNQ62997.1"/>
    <property type="molecule type" value="Genomic_DNA"/>
</dbReference>
<reference evidence="4" key="1">
    <citation type="submission" date="2017-06" db="EMBL/GenBank/DDBJ databases">
        <authorList>
            <person name="Cremers G."/>
        </authorList>
    </citation>
    <scope>NUCLEOTIDE SEQUENCE [LARGE SCALE GENOMIC DNA]</scope>
</reference>
<name>A0A284VUX4_9EURY</name>
<evidence type="ECO:0000313" key="3">
    <source>
        <dbReference type="EMBL" id="SNQ62997.1"/>
    </source>
</evidence>
<dbReference type="RefSeq" id="WP_096207478.1">
    <property type="nucleotide sequence ID" value="NZ_FZMP01000250.1"/>
</dbReference>
<dbReference type="Pfam" id="PF00534">
    <property type="entry name" value="Glycos_transf_1"/>
    <property type="match status" value="1"/>
</dbReference>
<proteinExistence type="predicted"/>
<dbReference type="AlphaFoldDB" id="A0A284VUX4"/>
<dbReference type="SUPFAM" id="SSF53756">
    <property type="entry name" value="UDP-Glycosyltransferase/glycogen phosphorylase"/>
    <property type="match status" value="1"/>
</dbReference>
<dbReference type="OrthoDB" id="132546at2157"/>
<organism evidence="3 4">
    <name type="scientific">Candidatus Methanoperedens nitratireducens</name>
    <dbReference type="NCBI Taxonomy" id="1392998"/>
    <lineage>
        <taxon>Archaea</taxon>
        <taxon>Methanobacteriati</taxon>
        <taxon>Methanobacteriota</taxon>
        <taxon>Stenosarchaea group</taxon>
        <taxon>Methanomicrobia</taxon>
        <taxon>Methanosarcinales</taxon>
        <taxon>ANME-2 cluster</taxon>
        <taxon>Candidatus Methanoperedentaceae</taxon>
        <taxon>Candidatus Methanoperedens</taxon>
    </lineage>
</organism>